<comment type="caution">
    <text evidence="2">The sequence shown here is derived from an EMBL/GenBank/DDBJ whole genome shotgun (WGS) entry which is preliminary data.</text>
</comment>
<dbReference type="RefSeq" id="WP_022968534.1">
    <property type="nucleotide sequence ID" value="NZ_ATVD01000001.1"/>
</dbReference>
<proteinExistence type="predicted"/>
<gene>
    <name evidence="2" type="ORF">N789_10365</name>
</gene>
<sequence length="267" mass="30033">MFKLTRFRRLAAAHWAEQWRTYAWFLGIGVIVHFVLVLILLLPDDGFRALSTGGQAAFFYTGLYLTAPIFAGRYFQAMTRPESSLVLLMRPASSFEKWLLAFLVVAVAYPLAYILAYNVCNIPAGLIAAAQAHNAYVLSAAAGNDNLGYLLKPENFELYFVWEHIDRAYLWMVILSLGALQGFAVLGSLYFRAMPFIKTILAAFFVLLAVIFLASVLSTQPDLFFGYWSSVWELPTWQSTLFAAAWVGVPVLLWIACLFALREREIA</sequence>
<keyword evidence="1" id="KW-0472">Membrane</keyword>
<feature type="transmembrane region" description="Helical" evidence="1">
    <location>
        <begin position="168"/>
        <end position="191"/>
    </location>
</feature>
<evidence type="ECO:0000256" key="1">
    <source>
        <dbReference type="SAM" id="Phobius"/>
    </source>
</evidence>
<feature type="transmembrane region" description="Helical" evidence="1">
    <location>
        <begin position="200"/>
        <end position="220"/>
    </location>
</feature>
<accession>A0A091AW37</accession>
<keyword evidence="1" id="KW-0812">Transmembrane</keyword>
<dbReference type="OrthoDB" id="5966766at2"/>
<dbReference type="STRING" id="1121015.GCA_000420545_00885"/>
<dbReference type="EMBL" id="AVCI01000005">
    <property type="protein sequence ID" value="KFN43671.1"/>
    <property type="molecule type" value="Genomic_DNA"/>
</dbReference>
<keyword evidence="1" id="KW-1133">Transmembrane helix</keyword>
<dbReference type="PATRIC" id="fig|1121015.4.peg.1561"/>
<protein>
    <submittedName>
        <fullName evidence="2">Uncharacterized protein</fullName>
    </submittedName>
</protein>
<reference evidence="2 3" key="1">
    <citation type="submission" date="2013-09" db="EMBL/GenBank/DDBJ databases">
        <title>Genome sequencing of Arenimonas oryziterrae.</title>
        <authorList>
            <person name="Chen F."/>
            <person name="Wang G."/>
        </authorList>
    </citation>
    <scope>NUCLEOTIDE SEQUENCE [LARGE SCALE GENOMIC DNA]</scope>
    <source>
        <strain evidence="2 3">YC6267</strain>
    </source>
</reference>
<feature type="transmembrane region" description="Helical" evidence="1">
    <location>
        <begin position="57"/>
        <end position="77"/>
    </location>
</feature>
<dbReference type="Proteomes" id="UP000029385">
    <property type="component" value="Unassembled WGS sequence"/>
</dbReference>
<name>A0A091AW37_9GAMM</name>
<evidence type="ECO:0000313" key="3">
    <source>
        <dbReference type="Proteomes" id="UP000029385"/>
    </source>
</evidence>
<feature type="transmembrane region" description="Helical" evidence="1">
    <location>
        <begin position="21"/>
        <end position="42"/>
    </location>
</feature>
<feature type="transmembrane region" description="Helical" evidence="1">
    <location>
        <begin position="98"/>
        <end position="116"/>
    </location>
</feature>
<dbReference type="AlphaFoldDB" id="A0A091AW37"/>
<evidence type="ECO:0000313" key="2">
    <source>
        <dbReference type="EMBL" id="KFN43671.1"/>
    </source>
</evidence>
<feature type="transmembrane region" description="Helical" evidence="1">
    <location>
        <begin position="240"/>
        <end position="261"/>
    </location>
</feature>
<organism evidence="2 3">
    <name type="scientific">Arenimonas oryziterrae DSM 21050 = YC6267</name>
    <dbReference type="NCBI Taxonomy" id="1121015"/>
    <lineage>
        <taxon>Bacteria</taxon>
        <taxon>Pseudomonadati</taxon>
        <taxon>Pseudomonadota</taxon>
        <taxon>Gammaproteobacteria</taxon>
        <taxon>Lysobacterales</taxon>
        <taxon>Lysobacteraceae</taxon>
        <taxon>Arenimonas</taxon>
    </lineage>
</organism>
<keyword evidence="3" id="KW-1185">Reference proteome</keyword>